<dbReference type="EMBL" id="UYYF01004505">
    <property type="protein sequence ID" value="VDN04866.1"/>
    <property type="molecule type" value="Genomic_DNA"/>
</dbReference>
<dbReference type="Proteomes" id="UP000276776">
    <property type="component" value="Unassembled WGS sequence"/>
</dbReference>
<dbReference type="AlphaFoldDB" id="A0A0N5D3C1"/>
<sequence>MVEFSNIRLIHLHESDEALTLNAQKDSFQRWYPHFTIRGMRGNILIRLKSACREEAWQAFEKSSITQHLNSFLHTEILKKNLLAVPHVKFISDFSSDLPFFMIVIMLRVDCMLRHRLERSRSVGDCETDMHKALERRRATPSEFLCWLTRSFQVPKTFC</sequence>
<dbReference type="STRING" id="103827.A0A0N5D3C1"/>
<protein>
    <submittedName>
        <fullName evidence="1 3">Uncharacterized protein</fullName>
    </submittedName>
</protein>
<proteinExistence type="predicted"/>
<keyword evidence="2" id="KW-1185">Reference proteome</keyword>
<reference evidence="3" key="1">
    <citation type="submission" date="2017-02" db="UniProtKB">
        <authorList>
            <consortium name="WormBaseParasite"/>
        </authorList>
    </citation>
    <scope>IDENTIFICATION</scope>
</reference>
<dbReference type="WBParaSite" id="TCLT_0000742501-mRNA-1">
    <property type="protein sequence ID" value="TCLT_0000742501-mRNA-1"/>
    <property type="gene ID" value="TCLT_0000742501"/>
</dbReference>
<reference evidence="1 2" key="2">
    <citation type="submission" date="2018-11" db="EMBL/GenBank/DDBJ databases">
        <authorList>
            <consortium name="Pathogen Informatics"/>
        </authorList>
    </citation>
    <scope>NUCLEOTIDE SEQUENCE [LARGE SCALE GENOMIC DNA]</scope>
</reference>
<name>A0A0N5D3C1_THECL</name>
<gene>
    <name evidence="1" type="ORF">TCLT_LOCUS7414</name>
</gene>
<accession>A0A0N5D3C1</accession>
<evidence type="ECO:0000313" key="1">
    <source>
        <dbReference type="EMBL" id="VDN04866.1"/>
    </source>
</evidence>
<organism evidence="3">
    <name type="scientific">Thelazia callipaeda</name>
    <name type="common">Oriental eyeworm</name>
    <name type="synonym">Parasitic nematode</name>
    <dbReference type="NCBI Taxonomy" id="103827"/>
    <lineage>
        <taxon>Eukaryota</taxon>
        <taxon>Metazoa</taxon>
        <taxon>Ecdysozoa</taxon>
        <taxon>Nematoda</taxon>
        <taxon>Chromadorea</taxon>
        <taxon>Rhabditida</taxon>
        <taxon>Spirurina</taxon>
        <taxon>Spiruromorpha</taxon>
        <taxon>Thelazioidea</taxon>
        <taxon>Thelaziidae</taxon>
        <taxon>Thelazia</taxon>
    </lineage>
</organism>
<evidence type="ECO:0000313" key="2">
    <source>
        <dbReference type="Proteomes" id="UP000276776"/>
    </source>
</evidence>
<evidence type="ECO:0000313" key="3">
    <source>
        <dbReference type="WBParaSite" id="TCLT_0000742501-mRNA-1"/>
    </source>
</evidence>